<protein>
    <submittedName>
        <fullName evidence="2">Uncharacterized protein</fullName>
    </submittedName>
</protein>
<evidence type="ECO:0000256" key="1">
    <source>
        <dbReference type="SAM" id="MobiDB-lite"/>
    </source>
</evidence>
<reference evidence="2 3" key="1">
    <citation type="submission" date="2019-05" db="EMBL/GenBank/DDBJ databases">
        <title>Emergence of the Ug99 lineage of the wheat stem rust pathogen through somatic hybridization.</title>
        <authorList>
            <person name="Li F."/>
            <person name="Upadhyaya N.M."/>
            <person name="Sperschneider J."/>
            <person name="Matny O."/>
            <person name="Nguyen-Phuc H."/>
            <person name="Mago R."/>
            <person name="Raley C."/>
            <person name="Miller M.E."/>
            <person name="Silverstein K.A.T."/>
            <person name="Henningsen E."/>
            <person name="Hirsch C.D."/>
            <person name="Visser B."/>
            <person name="Pretorius Z.A."/>
            <person name="Steffenson B.J."/>
            <person name="Schwessinger B."/>
            <person name="Dodds P.N."/>
            <person name="Figueroa M."/>
        </authorList>
    </citation>
    <scope>NUCLEOTIDE SEQUENCE [LARGE SCALE GENOMIC DNA]</scope>
    <source>
        <strain evidence="2">21-0</strain>
    </source>
</reference>
<dbReference type="Proteomes" id="UP000324748">
    <property type="component" value="Unassembled WGS sequence"/>
</dbReference>
<dbReference type="EMBL" id="VSWC01000014">
    <property type="protein sequence ID" value="KAA1115530.1"/>
    <property type="molecule type" value="Genomic_DNA"/>
</dbReference>
<accession>A0A5B0QQS3</accession>
<feature type="region of interest" description="Disordered" evidence="1">
    <location>
        <begin position="136"/>
        <end position="158"/>
    </location>
</feature>
<comment type="caution">
    <text evidence="2">The sequence shown here is derived from an EMBL/GenBank/DDBJ whole genome shotgun (WGS) entry which is preliminary data.</text>
</comment>
<organism evidence="2 3">
    <name type="scientific">Puccinia graminis f. sp. tritici</name>
    <dbReference type="NCBI Taxonomy" id="56615"/>
    <lineage>
        <taxon>Eukaryota</taxon>
        <taxon>Fungi</taxon>
        <taxon>Dikarya</taxon>
        <taxon>Basidiomycota</taxon>
        <taxon>Pucciniomycotina</taxon>
        <taxon>Pucciniomycetes</taxon>
        <taxon>Pucciniales</taxon>
        <taxon>Pucciniaceae</taxon>
        <taxon>Puccinia</taxon>
    </lineage>
</organism>
<name>A0A5B0QQS3_PUCGR</name>
<sequence>MYNQRPKKQDSFFASGPGDCLTNQEQQRLGLIPVDQRHTDTSSRLEPSPHQSIADTSKRRGRRSAMFDQRDRRAAYPYMLSLHSNAKPYQPAPNTLTLSNGNVLQIESHRAQLNYLNTLTVTSPWSLFATIFASGSRKDARKPRTQSDPVEDTNCNPPERILHSSLCSLTSVVSPQPKSSPSSSRVQGVGLPVPRTVA</sequence>
<feature type="region of interest" description="Disordered" evidence="1">
    <location>
        <begin position="33"/>
        <end position="70"/>
    </location>
</feature>
<dbReference type="AlphaFoldDB" id="A0A5B0QQS3"/>
<evidence type="ECO:0000313" key="2">
    <source>
        <dbReference type="EMBL" id="KAA1115530.1"/>
    </source>
</evidence>
<feature type="compositionally biased region" description="Polar residues" evidence="1">
    <location>
        <begin position="44"/>
        <end position="55"/>
    </location>
</feature>
<feature type="compositionally biased region" description="Low complexity" evidence="1">
    <location>
        <begin position="172"/>
        <end position="186"/>
    </location>
</feature>
<keyword evidence="3" id="KW-1185">Reference proteome</keyword>
<evidence type="ECO:0000313" key="3">
    <source>
        <dbReference type="Proteomes" id="UP000324748"/>
    </source>
</evidence>
<feature type="region of interest" description="Disordered" evidence="1">
    <location>
        <begin position="1"/>
        <end position="20"/>
    </location>
</feature>
<feature type="region of interest" description="Disordered" evidence="1">
    <location>
        <begin position="172"/>
        <end position="198"/>
    </location>
</feature>
<gene>
    <name evidence="2" type="ORF">PGT21_036977</name>
</gene>
<proteinExistence type="predicted"/>